<dbReference type="AlphaFoldDB" id="A0A5B8VUJ4"/>
<sequence length="77" mass="8978">MKKMNEKDLNNLNEQQITMLRILSNPFPDKYFEQLKQLAGDLLLQQLDDAMNNDIMAYSNIRKSRVRIMANGGYKGK</sequence>
<gene>
    <name evidence="1" type="ORF">FSB73_21275</name>
</gene>
<proteinExistence type="predicted"/>
<evidence type="ECO:0000313" key="2">
    <source>
        <dbReference type="Proteomes" id="UP000321291"/>
    </source>
</evidence>
<dbReference type="KEGG" id="agi:FSB73_21275"/>
<protein>
    <submittedName>
        <fullName evidence="1">Uncharacterized protein</fullName>
    </submittedName>
</protein>
<reference evidence="1 2" key="1">
    <citation type="journal article" date="2017" name="Int. J. Syst. Evol. Microbiol.">
        <title>Arachidicoccus ginsenosidivorans sp. nov., with ginsenoside-converting activity isolated from ginseng cultivating soil.</title>
        <authorList>
            <person name="Siddiqi M.Z."/>
            <person name="Aslam Z."/>
            <person name="Im W.T."/>
        </authorList>
    </citation>
    <scope>NUCLEOTIDE SEQUENCE [LARGE SCALE GENOMIC DNA]</scope>
    <source>
        <strain evidence="1 2">Gsoil 809</strain>
    </source>
</reference>
<dbReference type="Proteomes" id="UP000321291">
    <property type="component" value="Chromosome"/>
</dbReference>
<organism evidence="1 2">
    <name type="scientific">Arachidicoccus ginsenosidivorans</name>
    <dbReference type="NCBI Taxonomy" id="496057"/>
    <lineage>
        <taxon>Bacteria</taxon>
        <taxon>Pseudomonadati</taxon>
        <taxon>Bacteroidota</taxon>
        <taxon>Chitinophagia</taxon>
        <taxon>Chitinophagales</taxon>
        <taxon>Chitinophagaceae</taxon>
        <taxon>Arachidicoccus</taxon>
    </lineage>
</organism>
<name>A0A5B8VUJ4_9BACT</name>
<dbReference type="RefSeq" id="WP_146786950.1">
    <property type="nucleotide sequence ID" value="NZ_CP042434.1"/>
</dbReference>
<dbReference type="EMBL" id="CP042434">
    <property type="protein sequence ID" value="QEC73818.1"/>
    <property type="molecule type" value="Genomic_DNA"/>
</dbReference>
<accession>A0A5B8VUJ4</accession>
<keyword evidence="2" id="KW-1185">Reference proteome</keyword>
<evidence type="ECO:0000313" key="1">
    <source>
        <dbReference type="EMBL" id="QEC73818.1"/>
    </source>
</evidence>